<sequence length="175" mass="17905">MKITKLLLPLGTLVAAGAIAVGSGATFTSTTANSISSVTSGTLTQTNSKDQAAIFTLTNAKPGDIVNGKLTITNTGSLPADFTLTETVSTNGFKAENLRLTITNKTTGAEVYTGTFGGLKDGDKKALGTIAAGTANDFVFSAQLDKDADNTEQGKTATAAFQWDSVQQAATTSEQ</sequence>
<evidence type="ECO:0000313" key="5">
    <source>
        <dbReference type="Proteomes" id="UP001316184"/>
    </source>
</evidence>
<gene>
    <name evidence="2" type="ORF">NQV15_02245</name>
    <name evidence="3" type="ORF">NQV15_02250</name>
    <name evidence="4" type="ORF">NQV15_02255</name>
</gene>
<feature type="signal peptide" evidence="1">
    <location>
        <begin position="1"/>
        <end position="20"/>
    </location>
</feature>
<proteinExistence type="predicted"/>
<evidence type="ECO:0000313" key="4">
    <source>
        <dbReference type="EMBL" id="UUP14156.1"/>
    </source>
</evidence>
<accession>A0ABY5MAY6</accession>
<evidence type="ECO:0000313" key="2">
    <source>
        <dbReference type="EMBL" id="UUP14154.1"/>
    </source>
</evidence>
<dbReference type="Proteomes" id="UP001316184">
    <property type="component" value="Chromosome"/>
</dbReference>
<keyword evidence="1" id="KW-0732">Signal</keyword>
<keyword evidence="5" id="KW-1185">Reference proteome</keyword>
<dbReference type="EMBL" id="CP102173">
    <property type="protein sequence ID" value="UUP14156.1"/>
    <property type="molecule type" value="Genomic_DNA"/>
</dbReference>
<evidence type="ECO:0000256" key="1">
    <source>
        <dbReference type="SAM" id="SignalP"/>
    </source>
</evidence>
<reference evidence="3 5" key="1">
    <citation type="submission" date="2022-08" db="EMBL/GenBank/DDBJ databases">
        <title>novel species in genus Aeromicrobium.</title>
        <authorList>
            <person name="Ye L."/>
        </authorList>
    </citation>
    <scope>NUCLEOTIDE SEQUENCE [LARGE SCALE GENOMIC DNA]</scope>
    <source>
        <strain evidence="5">zg-Y1379</strain>
        <strain evidence="3">Zg.Y1379</strain>
    </source>
</reference>
<feature type="chain" id="PRO_5045034183" evidence="1">
    <location>
        <begin position="21"/>
        <end position="175"/>
    </location>
</feature>
<dbReference type="EMBL" id="CP102173">
    <property type="protein sequence ID" value="UUP14154.1"/>
    <property type="molecule type" value="Genomic_DNA"/>
</dbReference>
<organism evidence="3 5">
    <name type="scientific">Aeromicrobium wangtongii</name>
    <dbReference type="NCBI Taxonomy" id="2969247"/>
    <lineage>
        <taxon>Bacteria</taxon>
        <taxon>Bacillati</taxon>
        <taxon>Actinomycetota</taxon>
        <taxon>Actinomycetes</taxon>
        <taxon>Propionibacteriales</taxon>
        <taxon>Nocardioidaceae</taxon>
        <taxon>Aeromicrobium</taxon>
    </lineage>
</organism>
<name>A0ABY5MAY6_9ACTN</name>
<protein>
    <submittedName>
        <fullName evidence="3">CalY family protein</fullName>
    </submittedName>
</protein>
<dbReference type="EMBL" id="CP102173">
    <property type="protein sequence ID" value="UUP14155.1"/>
    <property type="molecule type" value="Genomic_DNA"/>
</dbReference>
<evidence type="ECO:0000313" key="3">
    <source>
        <dbReference type="EMBL" id="UUP14155.1"/>
    </source>
</evidence>
<dbReference type="RefSeq" id="WP_232403450.1">
    <property type="nucleotide sequence ID" value="NZ_CP102173.1"/>
</dbReference>